<dbReference type="MEROPS" id="S16.012"/>
<dbReference type="Gene3D" id="3.30.230.10">
    <property type="match status" value="1"/>
</dbReference>
<name>C8XFA6_NAKMY</name>
<evidence type="ECO:0000259" key="2">
    <source>
        <dbReference type="PROSITE" id="PS50106"/>
    </source>
</evidence>
<dbReference type="eggNOG" id="COG3480">
    <property type="taxonomic scope" value="Bacteria"/>
</dbReference>
<feature type="domain" description="PDZ" evidence="2">
    <location>
        <begin position="149"/>
        <end position="205"/>
    </location>
</feature>
<feature type="active site" evidence="1">
    <location>
        <position position="251"/>
    </location>
</feature>
<protein>
    <recommendedName>
        <fullName evidence="1">endopeptidase La</fullName>
        <ecNumber evidence="1">3.4.21.53</ecNumber>
    </recommendedName>
</protein>
<dbReference type="PANTHER" id="PTHR10046">
    <property type="entry name" value="ATP DEPENDENT LON PROTEASE FAMILY MEMBER"/>
    <property type="match status" value="1"/>
</dbReference>
<feature type="domain" description="Lon proteolytic" evidence="3">
    <location>
        <begin position="247"/>
        <end position="344"/>
    </location>
</feature>
<dbReference type="GO" id="GO:0004252">
    <property type="term" value="F:serine-type endopeptidase activity"/>
    <property type="evidence" value="ECO:0007669"/>
    <property type="project" value="UniProtKB-UniRule"/>
</dbReference>
<dbReference type="InterPro" id="IPR020568">
    <property type="entry name" value="Ribosomal_Su5_D2-typ_SF"/>
</dbReference>
<dbReference type="PROSITE" id="PS50106">
    <property type="entry name" value="PDZ"/>
    <property type="match status" value="1"/>
</dbReference>
<dbReference type="Pfam" id="PF13180">
    <property type="entry name" value="PDZ_2"/>
    <property type="match status" value="1"/>
</dbReference>
<dbReference type="InterPro" id="IPR001478">
    <property type="entry name" value="PDZ"/>
</dbReference>
<dbReference type="InterPro" id="IPR036034">
    <property type="entry name" value="PDZ_sf"/>
</dbReference>
<keyword evidence="5" id="KW-1185">Reference proteome</keyword>
<dbReference type="InterPro" id="IPR014721">
    <property type="entry name" value="Ribsml_uS5_D2-typ_fold_subgr"/>
</dbReference>
<accession>C8XFA6</accession>
<dbReference type="SUPFAM" id="SSF50156">
    <property type="entry name" value="PDZ domain-like"/>
    <property type="match status" value="1"/>
</dbReference>
<dbReference type="AlphaFoldDB" id="C8XFA6"/>
<dbReference type="KEGG" id="nml:Namu_1597"/>
<dbReference type="Pfam" id="PF05362">
    <property type="entry name" value="Lon_C"/>
    <property type="match status" value="1"/>
</dbReference>
<organism evidence="4 5">
    <name type="scientific">Nakamurella multipartita (strain ATCC 700099 / DSM 44233 / CIP 104796 / JCM 9543 / NBRC 105858 / Y-104)</name>
    <name type="common">Microsphaera multipartita</name>
    <dbReference type="NCBI Taxonomy" id="479431"/>
    <lineage>
        <taxon>Bacteria</taxon>
        <taxon>Bacillati</taxon>
        <taxon>Actinomycetota</taxon>
        <taxon>Actinomycetes</taxon>
        <taxon>Nakamurellales</taxon>
        <taxon>Nakamurellaceae</taxon>
        <taxon>Nakamurella</taxon>
    </lineage>
</organism>
<dbReference type="RefSeq" id="WP_015746898.1">
    <property type="nucleotide sequence ID" value="NC_013235.1"/>
</dbReference>
<comment type="catalytic activity">
    <reaction evidence="1">
        <text>Hydrolysis of proteins in presence of ATP.</text>
        <dbReference type="EC" id="3.4.21.53"/>
    </reaction>
</comment>
<dbReference type="GO" id="GO:0005524">
    <property type="term" value="F:ATP binding"/>
    <property type="evidence" value="ECO:0007669"/>
    <property type="project" value="InterPro"/>
</dbReference>
<feature type="active site" evidence="1">
    <location>
        <position position="296"/>
    </location>
</feature>
<dbReference type="EMBL" id="CP001737">
    <property type="protein sequence ID" value="ACV77992.1"/>
    <property type="molecule type" value="Genomic_DNA"/>
</dbReference>
<reference evidence="4 5" key="2">
    <citation type="journal article" date="2010" name="Stand. Genomic Sci.">
        <title>Complete genome sequence of Nakamurella multipartita type strain (Y-104).</title>
        <authorList>
            <person name="Tice H."/>
            <person name="Mayilraj S."/>
            <person name="Sims D."/>
            <person name="Lapidus A."/>
            <person name="Nolan M."/>
            <person name="Lucas S."/>
            <person name="Glavina Del Rio T."/>
            <person name="Copeland A."/>
            <person name="Cheng J.F."/>
            <person name="Meincke L."/>
            <person name="Bruce D."/>
            <person name="Goodwin L."/>
            <person name="Pitluck S."/>
            <person name="Ivanova N."/>
            <person name="Mavromatis K."/>
            <person name="Ovchinnikova G."/>
            <person name="Pati A."/>
            <person name="Chen A."/>
            <person name="Palaniappan K."/>
            <person name="Land M."/>
            <person name="Hauser L."/>
            <person name="Chang Y.J."/>
            <person name="Jeffries C.D."/>
            <person name="Detter J.C."/>
            <person name="Brettin T."/>
            <person name="Rohde M."/>
            <person name="Goker M."/>
            <person name="Bristow J."/>
            <person name="Eisen J.A."/>
            <person name="Markowitz V."/>
            <person name="Hugenholtz P."/>
            <person name="Kyrpides N.C."/>
            <person name="Klenk H.P."/>
            <person name="Chen F."/>
        </authorList>
    </citation>
    <scope>NUCLEOTIDE SEQUENCE [LARGE SCALE GENOMIC DNA]</scope>
    <source>
        <strain evidence="5">ATCC 700099 / DSM 44233 / CIP 104796 / JCM 9543 / NBRC 105858 / Y-104</strain>
    </source>
</reference>
<dbReference type="SUPFAM" id="SSF54211">
    <property type="entry name" value="Ribosomal protein S5 domain 2-like"/>
    <property type="match status" value="1"/>
</dbReference>
<keyword evidence="1" id="KW-0720">Serine protease</keyword>
<evidence type="ECO:0000259" key="3">
    <source>
        <dbReference type="PROSITE" id="PS51786"/>
    </source>
</evidence>
<dbReference type="InterPro" id="IPR008269">
    <property type="entry name" value="Lon_proteolytic"/>
</dbReference>
<dbReference type="HOGENOM" id="CLU_042037_1_0_11"/>
<dbReference type="GO" id="GO:0004176">
    <property type="term" value="F:ATP-dependent peptidase activity"/>
    <property type="evidence" value="ECO:0007669"/>
    <property type="project" value="UniProtKB-UniRule"/>
</dbReference>
<dbReference type="SMART" id="SM00228">
    <property type="entry name" value="PDZ"/>
    <property type="match status" value="1"/>
</dbReference>
<dbReference type="GO" id="GO:0030163">
    <property type="term" value="P:protein catabolic process"/>
    <property type="evidence" value="ECO:0007669"/>
    <property type="project" value="InterPro"/>
</dbReference>
<keyword evidence="1" id="KW-0378">Hydrolase</keyword>
<evidence type="ECO:0000313" key="4">
    <source>
        <dbReference type="EMBL" id="ACV77992.1"/>
    </source>
</evidence>
<reference evidence="5" key="1">
    <citation type="submission" date="2009-09" db="EMBL/GenBank/DDBJ databases">
        <title>The complete genome of Nakamurella multipartita DSM 44233.</title>
        <authorList>
            <consortium name="US DOE Joint Genome Institute (JGI-PGF)"/>
            <person name="Lucas S."/>
            <person name="Copeland A."/>
            <person name="Lapidus A."/>
            <person name="Glavina del Rio T."/>
            <person name="Dalin E."/>
            <person name="Tice H."/>
            <person name="Bruce D."/>
            <person name="Goodwin L."/>
            <person name="Pitluck S."/>
            <person name="Kyrpides N."/>
            <person name="Mavromatis K."/>
            <person name="Ivanova N."/>
            <person name="Ovchinnikova G."/>
            <person name="Sims D."/>
            <person name="Meincke L."/>
            <person name="Brettin T."/>
            <person name="Detter J.C."/>
            <person name="Han C."/>
            <person name="Larimer F."/>
            <person name="Land M."/>
            <person name="Hauser L."/>
            <person name="Markowitz V."/>
            <person name="Cheng J.-F."/>
            <person name="Hugenholtz P."/>
            <person name="Woyke T."/>
            <person name="Wu D."/>
            <person name="Klenk H.-P."/>
            <person name="Eisen J.A."/>
        </authorList>
    </citation>
    <scope>NUCLEOTIDE SEQUENCE [LARGE SCALE GENOMIC DNA]</scope>
    <source>
        <strain evidence="5">ATCC 700099 / DSM 44233 / CIP 104796 / JCM 9543 / NBRC 105858 / Y-104</strain>
    </source>
</reference>
<dbReference type="EC" id="3.4.21.53" evidence="1"/>
<dbReference type="Proteomes" id="UP000002218">
    <property type="component" value="Chromosome"/>
</dbReference>
<gene>
    <name evidence="4" type="ordered locus">Namu_1597</name>
</gene>
<evidence type="ECO:0000313" key="5">
    <source>
        <dbReference type="Proteomes" id="UP000002218"/>
    </source>
</evidence>
<evidence type="ECO:0000256" key="1">
    <source>
        <dbReference type="PROSITE-ProRule" id="PRU01122"/>
    </source>
</evidence>
<dbReference type="Gene3D" id="2.30.42.10">
    <property type="match status" value="1"/>
</dbReference>
<dbReference type="InParanoid" id="C8XFA6"/>
<dbReference type="STRING" id="479431.Namu_1597"/>
<proteinExistence type="inferred from homology"/>
<comment type="similarity">
    <text evidence="1">Belongs to the peptidase S16 family.</text>
</comment>
<dbReference type="PROSITE" id="PS51786">
    <property type="entry name" value="LON_PROTEOLYTIC"/>
    <property type="match status" value="1"/>
</dbReference>
<keyword evidence="1" id="KW-0645">Protease</keyword>
<dbReference type="OrthoDB" id="2356897at2"/>
<sequence precursor="true">MSWFTRLSTRGRTLVVGGATSAVLLTAAVAIPIPYVAISPGVTYNVLGSVGDTQVITFTGDDVPAGADAARSGEGNLNMTTISISDGITLFESLGLWASGRFALAPREDYFPPDQTVEQVEAQNAQAFRDSQSAAEIAALRYLDYPNVVYVGDIAEGSPSSGVLQPQDKIVGLDGTPITDFASLQAALAGTTPGQTVTVTVHRDGQSVDEKVTLGSNPSVGTQGVLGIGAVQRPQAPFDITIALERIGGPSAGLMFALGIIDRLSDEDLTGGEFVAGTGTIDADGKVGPIGGILFKMIAAREAGATVFLVPADNCAEALTQVPEGLQLVKVGTLTDATAALDTLRAGGTPPGC</sequence>
<dbReference type="GO" id="GO:0006508">
    <property type="term" value="P:proteolysis"/>
    <property type="evidence" value="ECO:0007669"/>
    <property type="project" value="UniProtKB-KW"/>
</dbReference>
<dbReference type="InterPro" id="IPR027065">
    <property type="entry name" value="Lon_Prtase"/>
</dbReference>